<sequence length="115" mass="12503">MKKRLAIVLLMASCGVAQAATEASSEAESYIAGLCTITGEQRAVGESQEEYVQKLKDMISRGSAPSAVNKPEFNQDEAEKVADAYMKLPDEVKKNNLNNADACKKATLEQYQKAE</sequence>
<feature type="signal peptide" evidence="1">
    <location>
        <begin position="1"/>
        <end position="19"/>
    </location>
</feature>
<gene>
    <name evidence="2" type="ORF">COO59_03865</name>
</gene>
<dbReference type="OrthoDB" id="6540211at2"/>
<keyword evidence="1" id="KW-0732">Signal</keyword>
<organism evidence="2 3">
    <name type="scientific">Mixta theicola</name>
    <dbReference type="NCBI Taxonomy" id="1458355"/>
    <lineage>
        <taxon>Bacteria</taxon>
        <taxon>Pseudomonadati</taxon>
        <taxon>Pseudomonadota</taxon>
        <taxon>Gammaproteobacteria</taxon>
        <taxon>Enterobacterales</taxon>
        <taxon>Erwiniaceae</taxon>
        <taxon>Mixta</taxon>
    </lineage>
</organism>
<feature type="chain" id="PRO_5014413517" evidence="1">
    <location>
        <begin position="20"/>
        <end position="115"/>
    </location>
</feature>
<evidence type="ECO:0000313" key="2">
    <source>
        <dbReference type="EMBL" id="PNS13060.1"/>
    </source>
</evidence>
<comment type="caution">
    <text evidence="2">The sequence shown here is derived from an EMBL/GenBank/DDBJ whole genome shotgun (WGS) entry which is preliminary data.</text>
</comment>
<dbReference type="Proteomes" id="UP000236345">
    <property type="component" value="Unassembled WGS sequence"/>
</dbReference>
<protein>
    <submittedName>
        <fullName evidence="2">Uncharacterized protein</fullName>
    </submittedName>
</protein>
<proteinExistence type="predicted"/>
<name>A0A2K1QDF9_9GAMM</name>
<dbReference type="AlphaFoldDB" id="A0A2K1QDF9"/>
<reference evidence="3" key="1">
    <citation type="submission" date="2017-09" db="EMBL/GenBank/DDBJ databases">
        <authorList>
            <person name="Palmer M."/>
            <person name="Steenkamp E.T."/>
            <person name="Coetzee M.P."/>
            <person name="Avontuur J.R."/>
            <person name="Van Zyl E."/>
            <person name="Chan W.-Y."/>
            <person name="Blom J."/>
            <person name="Venter S.N."/>
        </authorList>
    </citation>
    <scope>NUCLEOTIDE SEQUENCE [LARGE SCALE GENOMIC DNA]</scope>
    <source>
        <strain evidence="3">QC88-366</strain>
    </source>
</reference>
<evidence type="ECO:0000313" key="3">
    <source>
        <dbReference type="Proteomes" id="UP000236345"/>
    </source>
</evidence>
<dbReference type="EMBL" id="NWUO01000002">
    <property type="protein sequence ID" value="PNS13060.1"/>
    <property type="molecule type" value="Genomic_DNA"/>
</dbReference>
<evidence type="ECO:0000256" key="1">
    <source>
        <dbReference type="SAM" id="SignalP"/>
    </source>
</evidence>
<keyword evidence="3" id="KW-1185">Reference proteome</keyword>
<accession>A0A2K1QDF9</accession>
<dbReference type="RefSeq" id="WP_103058527.1">
    <property type="nucleotide sequence ID" value="NZ_BSOF01000026.1"/>
</dbReference>